<evidence type="ECO:0000313" key="8">
    <source>
        <dbReference type="Proteomes" id="UP000000768"/>
    </source>
</evidence>
<keyword evidence="6" id="KW-0325">Glycoprotein</keyword>
<evidence type="ECO:0000256" key="3">
    <source>
        <dbReference type="ARBA" id="ARBA00022729"/>
    </source>
</evidence>
<evidence type="ECO:0000256" key="2">
    <source>
        <dbReference type="ARBA" id="ARBA00022692"/>
    </source>
</evidence>
<protein>
    <submittedName>
        <fullName evidence="7">Uncharacterized protein</fullName>
    </submittedName>
</protein>
<dbReference type="InterPro" id="IPR001611">
    <property type="entry name" value="Leu-rich_rpt"/>
</dbReference>
<dbReference type="Gene3D" id="3.80.10.10">
    <property type="entry name" value="Ribonuclease Inhibitor"/>
    <property type="match status" value="2"/>
</dbReference>
<evidence type="ECO:0000256" key="4">
    <source>
        <dbReference type="ARBA" id="ARBA00022989"/>
    </source>
</evidence>
<dbReference type="GO" id="GO:0016020">
    <property type="term" value="C:membrane"/>
    <property type="evidence" value="ECO:0007669"/>
    <property type="project" value="UniProtKB-SubCell"/>
</dbReference>
<dbReference type="PANTHER" id="PTHR48063">
    <property type="entry name" value="LRR RECEPTOR-LIKE KINASE"/>
    <property type="match status" value="1"/>
</dbReference>
<sequence length="423" mass="46580">VTLSTETLPTGMSRFINLVTLQLQDNKITGLVPLEISMLTNLTVMGLGGNNLHGAITEEHFAGLHNLRMIGLSDITTRGIPCNLSHGPQFPSWMQRLPDIHKTEISSAGIAYQFPYWFSTAFSKVTYLDVSNNSISGGLPANMETMSLKRLYSNQLTGPIPQLTINLTLLDLSHNSLSGPLPSNFGAPSLRWLHLSSNNFSSHIPGSICGLQELIILDLANNLSISGTFPSFLQGCANLGLLDLSGNDFTGRLPIWIRDLVELRYLRLSNNFLLPVTTKDQELYYYGFFLSSMVTIDLSSNYLTGGIPEEITSLELLKNLNLSRNYLNGRIPHKIGFMQSLSNISYLSYLNLSHNNLSGRIPSGSQLDSLYLEHPDMYSGNNGLCGPPLRRNCSRGCHINKIANLTESLNEEISSDERGVSSP</sequence>
<dbReference type="Pfam" id="PF00560">
    <property type="entry name" value="LRR_1"/>
    <property type="match status" value="6"/>
</dbReference>
<accession>A0A1W0VTK5</accession>
<evidence type="ECO:0000256" key="5">
    <source>
        <dbReference type="ARBA" id="ARBA00023136"/>
    </source>
</evidence>
<dbReference type="InParanoid" id="A0A1W0VTK5"/>
<name>A0A1W0VTK5_SORBI</name>
<keyword evidence="5" id="KW-0472">Membrane</keyword>
<dbReference type="STRING" id="4558.A0A1W0VTK5"/>
<dbReference type="AlphaFoldDB" id="A0A1W0VTK5"/>
<feature type="non-terminal residue" evidence="7">
    <location>
        <position position="423"/>
    </location>
</feature>
<keyword evidence="8" id="KW-1185">Reference proteome</keyword>
<dbReference type="Pfam" id="PF13855">
    <property type="entry name" value="LRR_8"/>
    <property type="match status" value="2"/>
</dbReference>
<dbReference type="PRINTS" id="PR00019">
    <property type="entry name" value="LEURICHRPT"/>
</dbReference>
<proteinExistence type="predicted"/>
<gene>
    <name evidence="7" type="ORF">SORBI_3010G174550</name>
</gene>
<comment type="subcellular location">
    <subcellularLocation>
        <location evidence="1">Membrane</location>
        <topology evidence="1">Single-pass type I membrane protein</topology>
    </subcellularLocation>
</comment>
<keyword evidence="3" id="KW-0732">Signal</keyword>
<dbReference type="Gramene" id="OQU76612">
    <property type="protein sequence ID" value="OQU76612"/>
    <property type="gene ID" value="SORBI_3010G174550"/>
</dbReference>
<dbReference type="OMA" id="RTIRCFH"/>
<dbReference type="PROSITE" id="PS51450">
    <property type="entry name" value="LRR"/>
    <property type="match status" value="2"/>
</dbReference>
<dbReference type="InterPro" id="IPR032675">
    <property type="entry name" value="LRR_dom_sf"/>
</dbReference>
<evidence type="ECO:0000313" key="7">
    <source>
        <dbReference type="EMBL" id="OQU76612.1"/>
    </source>
</evidence>
<dbReference type="SUPFAM" id="SSF52047">
    <property type="entry name" value="RNI-like"/>
    <property type="match status" value="1"/>
</dbReference>
<dbReference type="EMBL" id="CM000769">
    <property type="protein sequence ID" value="OQU76612.1"/>
    <property type="molecule type" value="Genomic_DNA"/>
</dbReference>
<reference evidence="8" key="2">
    <citation type="journal article" date="2018" name="Plant J.">
        <title>The Sorghum bicolor reference genome: improved assembly, gene annotations, a transcriptome atlas, and signatures of genome organization.</title>
        <authorList>
            <person name="McCormick R.F."/>
            <person name="Truong S.K."/>
            <person name="Sreedasyam A."/>
            <person name="Jenkins J."/>
            <person name="Shu S."/>
            <person name="Sims D."/>
            <person name="Kennedy M."/>
            <person name="Amirebrahimi M."/>
            <person name="Weers B.D."/>
            <person name="McKinley B."/>
            <person name="Mattison A."/>
            <person name="Morishige D.T."/>
            <person name="Grimwood J."/>
            <person name="Schmutz J."/>
            <person name="Mullet J.E."/>
        </authorList>
    </citation>
    <scope>NUCLEOTIDE SEQUENCE [LARGE SCALE GENOMIC DNA]</scope>
    <source>
        <strain evidence="8">cv. BTx623</strain>
    </source>
</reference>
<dbReference type="InterPro" id="IPR046956">
    <property type="entry name" value="RLP23-like"/>
</dbReference>
<dbReference type="Proteomes" id="UP000000768">
    <property type="component" value="Chromosome 10"/>
</dbReference>
<reference evidence="7 8" key="1">
    <citation type="journal article" date="2009" name="Nature">
        <title>The Sorghum bicolor genome and the diversification of grasses.</title>
        <authorList>
            <person name="Paterson A.H."/>
            <person name="Bowers J.E."/>
            <person name="Bruggmann R."/>
            <person name="Dubchak I."/>
            <person name="Grimwood J."/>
            <person name="Gundlach H."/>
            <person name="Haberer G."/>
            <person name="Hellsten U."/>
            <person name="Mitros T."/>
            <person name="Poliakov A."/>
            <person name="Schmutz J."/>
            <person name="Spannagl M."/>
            <person name="Tang H."/>
            <person name="Wang X."/>
            <person name="Wicker T."/>
            <person name="Bharti A.K."/>
            <person name="Chapman J."/>
            <person name="Feltus F.A."/>
            <person name="Gowik U."/>
            <person name="Grigoriev I.V."/>
            <person name="Lyons E."/>
            <person name="Maher C.A."/>
            <person name="Martis M."/>
            <person name="Narechania A."/>
            <person name="Otillar R.P."/>
            <person name="Penning B.W."/>
            <person name="Salamov A.A."/>
            <person name="Wang Y."/>
            <person name="Zhang L."/>
            <person name="Carpita N.C."/>
            <person name="Freeling M."/>
            <person name="Gingle A.R."/>
            <person name="Hash C.T."/>
            <person name="Keller B."/>
            <person name="Klein P."/>
            <person name="Kresovich S."/>
            <person name="McCann M.C."/>
            <person name="Ming R."/>
            <person name="Peterson D.G."/>
            <person name="Mehboob-ur-Rahman"/>
            <person name="Ware D."/>
            <person name="Westhoff P."/>
            <person name="Mayer K.F."/>
            <person name="Messing J."/>
            <person name="Rokhsar D.S."/>
        </authorList>
    </citation>
    <scope>NUCLEOTIDE SEQUENCE [LARGE SCALE GENOMIC DNA]</scope>
    <source>
        <strain evidence="8">cv. BTx623</strain>
    </source>
</reference>
<evidence type="ECO:0000256" key="6">
    <source>
        <dbReference type="ARBA" id="ARBA00023180"/>
    </source>
</evidence>
<dbReference type="PANTHER" id="PTHR48063:SF90">
    <property type="entry name" value="OS11G0565920 PROTEIN"/>
    <property type="match status" value="1"/>
</dbReference>
<keyword evidence="2" id="KW-0812">Transmembrane</keyword>
<evidence type="ECO:0000256" key="1">
    <source>
        <dbReference type="ARBA" id="ARBA00004479"/>
    </source>
</evidence>
<organism evidence="7 8">
    <name type="scientific">Sorghum bicolor</name>
    <name type="common">Sorghum</name>
    <name type="synonym">Sorghum vulgare</name>
    <dbReference type="NCBI Taxonomy" id="4558"/>
    <lineage>
        <taxon>Eukaryota</taxon>
        <taxon>Viridiplantae</taxon>
        <taxon>Streptophyta</taxon>
        <taxon>Embryophyta</taxon>
        <taxon>Tracheophyta</taxon>
        <taxon>Spermatophyta</taxon>
        <taxon>Magnoliopsida</taxon>
        <taxon>Liliopsida</taxon>
        <taxon>Poales</taxon>
        <taxon>Poaceae</taxon>
        <taxon>PACMAD clade</taxon>
        <taxon>Panicoideae</taxon>
        <taxon>Andropogonodae</taxon>
        <taxon>Andropogoneae</taxon>
        <taxon>Sorghinae</taxon>
        <taxon>Sorghum</taxon>
    </lineage>
</organism>
<keyword evidence="4" id="KW-1133">Transmembrane helix</keyword>